<gene>
    <name evidence="1" type="ORF">ACHAWO_009015</name>
</gene>
<comment type="caution">
    <text evidence="1">The sequence shown here is derived from an EMBL/GenBank/DDBJ whole genome shotgun (WGS) entry which is preliminary data.</text>
</comment>
<reference evidence="1 2" key="1">
    <citation type="submission" date="2024-10" db="EMBL/GenBank/DDBJ databases">
        <title>Updated reference genomes for cyclostephanoid diatoms.</title>
        <authorList>
            <person name="Roberts W.R."/>
            <person name="Alverson A.J."/>
        </authorList>
    </citation>
    <scope>NUCLEOTIDE SEQUENCE [LARGE SCALE GENOMIC DNA]</scope>
    <source>
        <strain evidence="1 2">AJA010-31</strain>
    </source>
</reference>
<dbReference type="AlphaFoldDB" id="A0ABD3Q8V2"/>
<organism evidence="1 2">
    <name type="scientific">Cyclotella atomus</name>
    <dbReference type="NCBI Taxonomy" id="382360"/>
    <lineage>
        <taxon>Eukaryota</taxon>
        <taxon>Sar</taxon>
        <taxon>Stramenopiles</taxon>
        <taxon>Ochrophyta</taxon>
        <taxon>Bacillariophyta</taxon>
        <taxon>Coscinodiscophyceae</taxon>
        <taxon>Thalassiosirophycidae</taxon>
        <taxon>Stephanodiscales</taxon>
        <taxon>Stephanodiscaceae</taxon>
        <taxon>Cyclotella</taxon>
    </lineage>
</organism>
<dbReference type="EMBL" id="JALLPJ020000297">
    <property type="protein sequence ID" value="KAL3796346.1"/>
    <property type="molecule type" value="Genomic_DNA"/>
</dbReference>
<protein>
    <submittedName>
        <fullName evidence="1">Uncharacterized protein</fullName>
    </submittedName>
</protein>
<evidence type="ECO:0000313" key="2">
    <source>
        <dbReference type="Proteomes" id="UP001530400"/>
    </source>
</evidence>
<proteinExistence type="predicted"/>
<sequence>MLLGDGLYSTFGENEGKGVFPHATYINFLRQTEEEKGSISTIGILTAPFKGPNLCPFDGRSTSISEAIVTDLIESLQHAYPAAKVRLLNSPDSTIIKSLSRLGHTREAAIELVQIKTFLSFFEQAVPVL</sequence>
<dbReference type="Proteomes" id="UP001530400">
    <property type="component" value="Unassembled WGS sequence"/>
</dbReference>
<name>A0ABD3Q8V2_9STRA</name>
<evidence type="ECO:0000313" key="1">
    <source>
        <dbReference type="EMBL" id="KAL3796346.1"/>
    </source>
</evidence>
<keyword evidence="2" id="KW-1185">Reference proteome</keyword>
<accession>A0ABD3Q8V2</accession>